<comment type="caution">
    <text evidence="2">The sequence shown here is derived from an EMBL/GenBank/DDBJ whole genome shotgun (WGS) entry which is preliminary data.</text>
</comment>
<dbReference type="Proteomes" id="UP001617213">
    <property type="component" value="Unassembled WGS sequence"/>
</dbReference>
<keyword evidence="3" id="KW-1185">Reference proteome</keyword>
<keyword evidence="1" id="KW-0472">Membrane</keyword>
<dbReference type="EMBL" id="JBIUWZ010000016">
    <property type="protein sequence ID" value="MFJ2679056.1"/>
    <property type="molecule type" value="Genomic_DNA"/>
</dbReference>
<name>A0ABW8DZM4_9PSED</name>
<protein>
    <submittedName>
        <fullName evidence="2">Uncharacterized protein</fullName>
    </submittedName>
</protein>
<feature type="transmembrane region" description="Helical" evidence="1">
    <location>
        <begin position="21"/>
        <end position="41"/>
    </location>
</feature>
<evidence type="ECO:0000313" key="3">
    <source>
        <dbReference type="Proteomes" id="UP001617213"/>
    </source>
</evidence>
<sequence length="68" mass="7739">MKWIRYFNSAAERYGSRFSNLQIRLLAAFLLVVHCLMLWAIPSYTSTFLGAFAATLGALTVFRPDPPR</sequence>
<evidence type="ECO:0000256" key="1">
    <source>
        <dbReference type="SAM" id="Phobius"/>
    </source>
</evidence>
<accession>A0ABW8DZM4</accession>
<evidence type="ECO:0000313" key="2">
    <source>
        <dbReference type="EMBL" id="MFJ2679056.1"/>
    </source>
</evidence>
<keyword evidence="1" id="KW-1133">Transmembrane helix</keyword>
<keyword evidence="1" id="KW-0812">Transmembrane</keyword>
<gene>
    <name evidence="2" type="ORF">ACIOWJ_13330</name>
</gene>
<dbReference type="RefSeq" id="WP_099602557.1">
    <property type="nucleotide sequence ID" value="NZ_JAAOWU010000006.1"/>
</dbReference>
<proteinExistence type="predicted"/>
<organism evidence="2 3">
    <name type="scientific">Pseudomonas sivasensis</name>
    <dbReference type="NCBI Taxonomy" id="1880678"/>
    <lineage>
        <taxon>Bacteria</taxon>
        <taxon>Pseudomonadati</taxon>
        <taxon>Pseudomonadota</taxon>
        <taxon>Gammaproteobacteria</taxon>
        <taxon>Pseudomonadales</taxon>
        <taxon>Pseudomonadaceae</taxon>
        <taxon>Pseudomonas</taxon>
    </lineage>
</organism>
<reference evidence="2 3" key="1">
    <citation type="submission" date="2024-10" db="EMBL/GenBank/DDBJ databases">
        <title>The Natural Products Discovery Center: Release of the First 8490 Sequenced Strains for Exploring Actinobacteria Biosynthetic Diversity.</title>
        <authorList>
            <person name="Kalkreuter E."/>
            <person name="Kautsar S.A."/>
            <person name="Yang D."/>
            <person name="Bader C.D."/>
            <person name="Teijaro C.N."/>
            <person name="Fluegel L."/>
            <person name="Davis C.M."/>
            <person name="Simpson J.R."/>
            <person name="Lauterbach L."/>
            <person name="Steele A.D."/>
            <person name="Gui C."/>
            <person name="Meng S."/>
            <person name="Li G."/>
            <person name="Viehrig K."/>
            <person name="Ye F."/>
            <person name="Su P."/>
            <person name="Kiefer A.F."/>
            <person name="Nichols A."/>
            <person name="Cepeda A.J."/>
            <person name="Yan W."/>
            <person name="Fan B."/>
            <person name="Jiang Y."/>
            <person name="Adhikari A."/>
            <person name="Zheng C.-J."/>
            <person name="Schuster L."/>
            <person name="Cowan T.M."/>
            <person name="Smanski M.J."/>
            <person name="Chevrette M.G."/>
            <person name="De Carvalho L.P.S."/>
            <person name="Shen B."/>
        </authorList>
    </citation>
    <scope>NUCLEOTIDE SEQUENCE [LARGE SCALE GENOMIC DNA]</scope>
    <source>
        <strain evidence="2 3">NPDC087581</strain>
    </source>
</reference>